<evidence type="ECO:0000313" key="1">
    <source>
        <dbReference type="EMBL" id="KAJ9092320.1"/>
    </source>
</evidence>
<dbReference type="EMBL" id="JASBWR010000136">
    <property type="protein sequence ID" value="KAJ9092320.1"/>
    <property type="molecule type" value="Genomic_DNA"/>
</dbReference>
<keyword evidence="2" id="KW-1185">Reference proteome</keyword>
<dbReference type="Proteomes" id="UP001241377">
    <property type="component" value="Unassembled WGS sequence"/>
</dbReference>
<name>A0ACC2UZ05_9TREE</name>
<proteinExistence type="predicted"/>
<organism evidence="1 2">
    <name type="scientific">Naganishia cerealis</name>
    <dbReference type="NCBI Taxonomy" id="610337"/>
    <lineage>
        <taxon>Eukaryota</taxon>
        <taxon>Fungi</taxon>
        <taxon>Dikarya</taxon>
        <taxon>Basidiomycota</taxon>
        <taxon>Agaricomycotina</taxon>
        <taxon>Tremellomycetes</taxon>
        <taxon>Filobasidiales</taxon>
        <taxon>Filobasidiaceae</taxon>
        <taxon>Naganishia</taxon>
    </lineage>
</organism>
<accession>A0ACC2UZ05</accession>
<comment type="caution">
    <text evidence="1">The sequence shown here is derived from an EMBL/GenBank/DDBJ whole genome shotgun (WGS) entry which is preliminary data.</text>
</comment>
<protein>
    <submittedName>
        <fullName evidence="1">Uncharacterized protein</fullName>
    </submittedName>
</protein>
<sequence>MKGLSQRKKLVSAGVLALIVCASATQTELANVGLHAWSHLKTQLIGFLSLAQYLTAERVFTIIFPAHLLILRILRGNIPIRTYLRDIRKVTADQLSLRPDQANEIHYRLAKTILWLTGLLSLPAISWYAAVPLTGTTDLTTLYATATFWTYGFSLLILKTRLSALTLTAIIVAFLGVAVITYSGASESADSSTDPASKSKEPPHRMLGDLIMLIGAICLGFYEVVYKMSLPEGHGGVASTPADEEDMTSNSYEAVQTDDYTSRPARPTGRPTLSFVDTRRLSSLPLVTQDVQGGLKLPLALHANFLTSLIGIATLLLFWIPIPLLHWSTLEVFELPEGNYGLLAVICTMGATYNAGFMCLIGLLGPVTASVANLLAIGLVALVDAMYLGRAIPFWTLCGALLVTAGFGVLLYQGEGEVEHDKVIDIHHAKDDDVDEL</sequence>
<gene>
    <name evidence="1" type="ORF">QFC19_008754</name>
</gene>
<reference evidence="1" key="1">
    <citation type="submission" date="2023-04" db="EMBL/GenBank/DDBJ databases">
        <title>Draft Genome sequencing of Naganishia species isolated from polar environments using Oxford Nanopore Technology.</title>
        <authorList>
            <person name="Leo P."/>
            <person name="Venkateswaran K."/>
        </authorList>
    </citation>
    <scope>NUCLEOTIDE SEQUENCE</scope>
    <source>
        <strain evidence="1">MNA-CCFEE 5261</strain>
    </source>
</reference>
<evidence type="ECO:0000313" key="2">
    <source>
        <dbReference type="Proteomes" id="UP001241377"/>
    </source>
</evidence>